<dbReference type="RefSeq" id="WP_136534683.1">
    <property type="nucleotide sequence ID" value="NZ_STGY01000044.1"/>
</dbReference>
<dbReference type="OrthoDB" id="5187149at2"/>
<dbReference type="Proteomes" id="UP000308760">
    <property type="component" value="Unassembled WGS sequence"/>
</dbReference>
<reference evidence="1 2" key="2">
    <citation type="submission" date="2019-05" db="EMBL/GenBank/DDBJ databases">
        <title>Glycomyces buryatensis sp. nov.</title>
        <authorList>
            <person name="Nikitina E."/>
        </authorList>
    </citation>
    <scope>NUCLEOTIDE SEQUENCE [LARGE SCALE GENOMIC DNA]</scope>
    <source>
        <strain evidence="1 2">18</strain>
    </source>
</reference>
<evidence type="ECO:0000313" key="1">
    <source>
        <dbReference type="EMBL" id="THV41413.1"/>
    </source>
</evidence>
<name>A0A4S8QAA8_9ACTN</name>
<reference evidence="2" key="1">
    <citation type="submission" date="2019-04" db="EMBL/GenBank/DDBJ databases">
        <title>Nocardioides xinjiangensis sp. nov.</title>
        <authorList>
            <person name="Liu S."/>
        </authorList>
    </citation>
    <scope>NUCLEOTIDE SEQUENCE [LARGE SCALE GENOMIC DNA]</scope>
    <source>
        <strain evidence="2">18</strain>
    </source>
</reference>
<keyword evidence="2" id="KW-1185">Reference proteome</keyword>
<proteinExistence type="predicted"/>
<organism evidence="1 2">
    <name type="scientific">Glycomyces buryatensis</name>
    <dbReference type="NCBI Taxonomy" id="2570927"/>
    <lineage>
        <taxon>Bacteria</taxon>
        <taxon>Bacillati</taxon>
        <taxon>Actinomycetota</taxon>
        <taxon>Actinomycetes</taxon>
        <taxon>Glycomycetales</taxon>
        <taxon>Glycomycetaceae</taxon>
        <taxon>Glycomyces</taxon>
    </lineage>
</organism>
<dbReference type="EMBL" id="STGY01000044">
    <property type="protein sequence ID" value="THV41413.1"/>
    <property type="molecule type" value="Genomic_DNA"/>
</dbReference>
<protein>
    <submittedName>
        <fullName evidence="1">Uncharacterized protein</fullName>
    </submittedName>
</protein>
<comment type="caution">
    <text evidence="1">The sequence shown here is derived from an EMBL/GenBank/DDBJ whole genome shotgun (WGS) entry which is preliminary data.</text>
</comment>
<evidence type="ECO:0000313" key="2">
    <source>
        <dbReference type="Proteomes" id="UP000308760"/>
    </source>
</evidence>
<accession>A0A4S8QAA8</accession>
<gene>
    <name evidence="1" type="ORF">FAB82_11475</name>
</gene>
<dbReference type="AlphaFoldDB" id="A0A4S8QAA8"/>
<sequence length="227" mass="24623">MTLVVLISFALSACFGSNDTTDKGNDTSEIIDQVQPCELLNTSDASDVVFGEGLTESWSEKSEKDFIGCDNQIALLEGEEEVGSIDFTARVFTGDSVEPGGASASYDNLGGFQSSGQADMNEVLTSSIDPISSDWSDGEVYLLNGLFRNRELYIVGAWGETQDFAVGLSIRVTAEQDYYDQPLTYHKYCDSTDLGTDCLISAEVLNEWMTKSYLPAVLEQLSSVSAD</sequence>